<sequence>MRLNEFTRIVCSKVVLVPYESRHVPKYHQWMKSPELQQLTASEPLTLEEEFEMQRKWREDDDSEECNDAIRMMTNY</sequence>
<dbReference type="OrthoDB" id="5043642at2759"/>
<evidence type="ECO:0000256" key="2">
    <source>
        <dbReference type="ARBA" id="ARBA00023315"/>
    </source>
</evidence>
<keyword evidence="2" id="KW-0012">Acyltransferase</keyword>
<evidence type="ECO:0000313" key="3">
    <source>
        <dbReference type="EMBL" id="CAD7224938.1"/>
    </source>
</evidence>
<dbReference type="Gene3D" id="3.40.630.30">
    <property type="match status" value="1"/>
</dbReference>
<dbReference type="PANTHER" id="PTHR13256">
    <property type="entry name" value="N-ACETYLTRANSFERASE 9"/>
    <property type="match status" value="1"/>
</dbReference>
<reference evidence="3" key="1">
    <citation type="submission" date="2020-11" db="EMBL/GenBank/DDBJ databases">
        <authorList>
            <person name="Tran Van P."/>
        </authorList>
    </citation>
    <scope>NUCLEOTIDE SEQUENCE</scope>
</reference>
<protein>
    <recommendedName>
        <fullName evidence="4">N-acetyltransferase domain-containing protein</fullName>
    </recommendedName>
</protein>
<evidence type="ECO:0008006" key="4">
    <source>
        <dbReference type="Google" id="ProtNLM"/>
    </source>
</evidence>
<proteinExistence type="predicted"/>
<dbReference type="PANTHER" id="PTHR13256:SF16">
    <property type="entry name" value="ALPHA_BETA-TUBULIN-N-ACETYLTRANSFERASE 9"/>
    <property type="match status" value="1"/>
</dbReference>
<dbReference type="InterPro" id="IPR039135">
    <property type="entry name" value="NAT9-like"/>
</dbReference>
<organism evidence="3">
    <name type="scientific">Cyprideis torosa</name>
    <dbReference type="NCBI Taxonomy" id="163714"/>
    <lineage>
        <taxon>Eukaryota</taxon>
        <taxon>Metazoa</taxon>
        <taxon>Ecdysozoa</taxon>
        <taxon>Arthropoda</taxon>
        <taxon>Crustacea</taxon>
        <taxon>Oligostraca</taxon>
        <taxon>Ostracoda</taxon>
        <taxon>Podocopa</taxon>
        <taxon>Podocopida</taxon>
        <taxon>Cytherocopina</taxon>
        <taxon>Cytheroidea</taxon>
        <taxon>Cytherideidae</taxon>
        <taxon>Cyprideis</taxon>
    </lineage>
</organism>
<keyword evidence="1" id="KW-0808">Transferase</keyword>
<gene>
    <name evidence="3" type="ORF">CTOB1V02_LOCUS2887</name>
</gene>
<name>A0A7R8W8T0_9CRUS</name>
<accession>A0A7R8W8T0</accession>
<dbReference type="EMBL" id="OB660470">
    <property type="protein sequence ID" value="CAD7224938.1"/>
    <property type="molecule type" value="Genomic_DNA"/>
</dbReference>
<dbReference type="AlphaFoldDB" id="A0A7R8W8T0"/>
<dbReference type="GO" id="GO:0008080">
    <property type="term" value="F:N-acetyltransferase activity"/>
    <property type="evidence" value="ECO:0007669"/>
    <property type="project" value="InterPro"/>
</dbReference>
<evidence type="ECO:0000256" key="1">
    <source>
        <dbReference type="ARBA" id="ARBA00022679"/>
    </source>
</evidence>